<dbReference type="PANTHER" id="PTHR35186:SF4">
    <property type="entry name" value="PRION-INHIBITION AND PROPAGATION HELO DOMAIN-CONTAINING PROTEIN"/>
    <property type="match status" value="1"/>
</dbReference>
<sequence>MSGIEVAGLVLAAIPLLIPALEHYDEVVDSTTAFFRFQGELGRIIRRLRNLLDSFEQSLEVLLRPITEASERQDMLDNTQSQLWQDAEIAQSLKDHLEGRYAPYMLTIRDIERIVSLIATKLEFCSAHTSHSAGLLLEQKFTKKVKRGDPGWQAMAAKPQTCDVSCFGLSVSQTPGPSLNKWLDLEIRLAEAASPIPPANTMVQFSISPPQPIPSTIVAPYHDPAKLQVITDICSELQTSCHTCVGFCIDDHGRLRGGYDAQRQITYVNEEVTLQQILAKQLGSLRQLERYHLAISLTVALLQLSHTSWLKRSWDKASIVFLRAKQNRPRFGLVADVAHPYLVREHEIQTTRATTPSREITDSSKIAALGIMLLEVCEGVPIEDFVEPADLGPNGQPNEMSYMVAARRYLSQDPTDGISQYAFGRAIEYCLKCFWEPRASLADPAFAKSVEENVLVPLEQEMNTIKYGPATH</sequence>
<reference evidence="4" key="1">
    <citation type="journal article" date="2020" name="Stud. Mycol.">
        <title>101 Dothideomycetes genomes: A test case for predicting lifestyles and emergence of pathogens.</title>
        <authorList>
            <person name="Haridas S."/>
            <person name="Albert R."/>
            <person name="Binder M."/>
            <person name="Bloem J."/>
            <person name="LaButti K."/>
            <person name="Salamov A."/>
            <person name="Andreopoulos B."/>
            <person name="Baker S."/>
            <person name="Barry K."/>
            <person name="Bills G."/>
            <person name="Bluhm B."/>
            <person name="Cannon C."/>
            <person name="Castanera R."/>
            <person name="Culley D."/>
            <person name="Daum C."/>
            <person name="Ezra D."/>
            <person name="Gonzalez J."/>
            <person name="Henrissat B."/>
            <person name="Kuo A."/>
            <person name="Liang C."/>
            <person name="Lipzen A."/>
            <person name="Lutzoni F."/>
            <person name="Magnuson J."/>
            <person name="Mondo S."/>
            <person name="Nolan M."/>
            <person name="Ohm R."/>
            <person name="Pangilinan J."/>
            <person name="Park H.-J."/>
            <person name="Ramirez L."/>
            <person name="Alfaro M."/>
            <person name="Sun H."/>
            <person name="Tritt A."/>
            <person name="Yoshinaga Y."/>
            <person name="Zwiers L.-H."/>
            <person name="Turgeon B."/>
            <person name="Goodwin S."/>
            <person name="Spatafora J."/>
            <person name="Crous P."/>
            <person name="Grigoriev I."/>
        </authorList>
    </citation>
    <scope>NUCLEOTIDE SEQUENCE [LARGE SCALE GENOMIC DNA]</scope>
    <source>
        <strain evidence="4">CECT 20119</strain>
    </source>
</reference>
<proteinExistence type="predicted"/>
<feature type="chain" id="PRO_5025453414" description="DUF7580 domain-containing protein" evidence="1">
    <location>
        <begin position="21"/>
        <end position="472"/>
    </location>
</feature>
<keyword evidence="4" id="KW-1185">Reference proteome</keyword>
<dbReference type="InterPro" id="IPR056002">
    <property type="entry name" value="DUF7580"/>
</dbReference>
<feature type="signal peptide" evidence="1">
    <location>
        <begin position="1"/>
        <end position="20"/>
    </location>
</feature>
<evidence type="ECO:0000313" key="4">
    <source>
        <dbReference type="Proteomes" id="UP000799538"/>
    </source>
</evidence>
<protein>
    <recommendedName>
        <fullName evidence="2">DUF7580 domain-containing protein</fullName>
    </recommendedName>
</protein>
<name>A0A6A6G303_9PEZI</name>
<dbReference type="EMBL" id="ML992513">
    <property type="protein sequence ID" value="KAF2220092.1"/>
    <property type="molecule type" value="Genomic_DNA"/>
</dbReference>
<organism evidence="3 4">
    <name type="scientific">Elsinoe ampelina</name>
    <dbReference type="NCBI Taxonomy" id="302913"/>
    <lineage>
        <taxon>Eukaryota</taxon>
        <taxon>Fungi</taxon>
        <taxon>Dikarya</taxon>
        <taxon>Ascomycota</taxon>
        <taxon>Pezizomycotina</taxon>
        <taxon>Dothideomycetes</taxon>
        <taxon>Dothideomycetidae</taxon>
        <taxon>Myriangiales</taxon>
        <taxon>Elsinoaceae</taxon>
        <taxon>Elsinoe</taxon>
    </lineage>
</organism>
<dbReference type="AlphaFoldDB" id="A0A6A6G303"/>
<evidence type="ECO:0000259" key="2">
    <source>
        <dbReference type="Pfam" id="PF24476"/>
    </source>
</evidence>
<evidence type="ECO:0000313" key="3">
    <source>
        <dbReference type="EMBL" id="KAF2220092.1"/>
    </source>
</evidence>
<feature type="domain" description="DUF7580" evidence="2">
    <location>
        <begin position="219"/>
        <end position="463"/>
    </location>
</feature>
<dbReference type="Pfam" id="PF24476">
    <property type="entry name" value="DUF7580"/>
    <property type="match status" value="1"/>
</dbReference>
<dbReference type="PANTHER" id="PTHR35186">
    <property type="entry name" value="ANK_REP_REGION DOMAIN-CONTAINING PROTEIN"/>
    <property type="match status" value="1"/>
</dbReference>
<accession>A0A6A6G303</accession>
<evidence type="ECO:0000256" key="1">
    <source>
        <dbReference type="SAM" id="SignalP"/>
    </source>
</evidence>
<dbReference type="Proteomes" id="UP000799538">
    <property type="component" value="Unassembled WGS sequence"/>
</dbReference>
<keyword evidence="1" id="KW-0732">Signal</keyword>
<gene>
    <name evidence="3" type="ORF">BDZ85DRAFT_31732</name>
</gene>
<dbReference type="OrthoDB" id="3565018at2759"/>